<sequence>MASMASVSLALPSPPPLPPATAATIHVEDIVEDIEEDSLEGSDFHDDDALVNLYYANFHSAHPILVPRSLYGAQHYPAYLRLVVHCIGSQFSMPGQSDNLKDAAVKAIENAIPSRKSHHVVQARLLLSIALHARGEIRESVTQIAQAVSTALDAGMHQRAYSTTHGGRSPIVEESLRRTWWELYVVDGFVAALQRSTSARSHACAPDVLLPCDEVLYGAAGGVEDDGPSTFPESPTLEQFDARLYADDDNAASSFSSFCYRIDAVRILVRALAVSSAGAHASAHDVREEQVQAIDNALAAWRHSEAAASRHPAAVAPEDDEMLFQAHMFVAYTAIYLHFWRSDLAATVPAAFDIIRERHLPPVATRHAHARTAVAASKQLVDLAARSATPAAVQRHTPFFVFVLVFSAIVQLSACAHHGPAFNELYRDRLALISGVLTTLGPVWMFANAVGRKFRRMTADLLRVHSAATQTKTQQMQPHTTSHIHTQSHASTTNKTMYNMDDSMDTGFQDVTLYGNAFPWMDLLTWDPEQGL</sequence>
<accession>A0ABP0B3S8</accession>
<dbReference type="CDD" id="cd12148">
    <property type="entry name" value="fungal_TF_MHR"/>
    <property type="match status" value="1"/>
</dbReference>
<comment type="caution">
    <text evidence="5">The sequence shown here is derived from an EMBL/GenBank/DDBJ whole genome shotgun (WGS) entry which is preliminary data.</text>
</comment>
<evidence type="ECO:0000259" key="4">
    <source>
        <dbReference type="Pfam" id="PF04082"/>
    </source>
</evidence>
<evidence type="ECO:0000256" key="3">
    <source>
        <dbReference type="SAM" id="Phobius"/>
    </source>
</evidence>
<feature type="transmembrane region" description="Helical" evidence="3">
    <location>
        <begin position="430"/>
        <end position="447"/>
    </location>
</feature>
<evidence type="ECO:0000256" key="2">
    <source>
        <dbReference type="SAM" id="MobiDB-lite"/>
    </source>
</evidence>
<keyword evidence="3" id="KW-0812">Transmembrane</keyword>
<dbReference type="PANTHER" id="PTHR47431:SF2">
    <property type="entry name" value="ZN(II)2CYS6 TRANSCRIPTION FACTOR (EUROFUNG)"/>
    <property type="match status" value="1"/>
</dbReference>
<keyword evidence="3" id="KW-0472">Membrane</keyword>
<dbReference type="Pfam" id="PF04082">
    <property type="entry name" value="Fungal_trans"/>
    <property type="match status" value="1"/>
</dbReference>
<organism evidence="5 6">
    <name type="scientific">Sporothrix bragantina</name>
    <dbReference type="NCBI Taxonomy" id="671064"/>
    <lineage>
        <taxon>Eukaryota</taxon>
        <taxon>Fungi</taxon>
        <taxon>Dikarya</taxon>
        <taxon>Ascomycota</taxon>
        <taxon>Pezizomycotina</taxon>
        <taxon>Sordariomycetes</taxon>
        <taxon>Sordariomycetidae</taxon>
        <taxon>Ophiostomatales</taxon>
        <taxon>Ophiostomataceae</taxon>
        <taxon>Sporothrix</taxon>
    </lineage>
</organism>
<reference evidence="5 6" key="1">
    <citation type="submission" date="2024-01" db="EMBL/GenBank/DDBJ databases">
        <authorList>
            <person name="Allen C."/>
            <person name="Tagirdzhanova G."/>
        </authorList>
    </citation>
    <scope>NUCLEOTIDE SEQUENCE [LARGE SCALE GENOMIC DNA]</scope>
</reference>
<dbReference type="InterPro" id="IPR007219">
    <property type="entry name" value="XnlR_reg_dom"/>
</dbReference>
<evidence type="ECO:0000313" key="6">
    <source>
        <dbReference type="Proteomes" id="UP001642406"/>
    </source>
</evidence>
<dbReference type="EMBL" id="CAWUHC010000011">
    <property type="protein sequence ID" value="CAK7214225.1"/>
    <property type="molecule type" value="Genomic_DNA"/>
</dbReference>
<evidence type="ECO:0000256" key="1">
    <source>
        <dbReference type="ARBA" id="ARBA00023242"/>
    </source>
</evidence>
<proteinExistence type="predicted"/>
<protein>
    <recommendedName>
        <fullName evidence="4">Xylanolytic transcriptional activator regulatory domain-containing protein</fullName>
    </recommendedName>
</protein>
<keyword evidence="3" id="KW-1133">Transmembrane helix</keyword>
<dbReference type="Proteomes" id="UP001642406">
    <property type="component" value="Unassembled WGS sequence"/>
</dbReference>
<evidence type="ECO:0000313" key="5">
    <source>
        <dbReference type="EMBL" id="CAK7214225.1"/>
    </source>
</evidence>
<dbReference type="PANTHER" id="PTHR47431">
    <property type="entry name" value="ZN(II)2CYS6 TRANSCRIPTION FACTOR (EUROFUNG)-RELATED"/>
    <property type="match status" value="1"/>
</dbReference>
<gene>
    <name evidence="5" type="ORF">SBRCBS47491_002076</name>
</gene>
<keyword evidence="6" id="KW-1185">Reference proteome</keyword>
<keyword evidence="1" id="KW-0539">Nucleus</keyword>
<name>A0ABP0B3S8_9PEZI</name>
<feature type="transmembrane region" description="Helical" evidence="3">
    <location>
        <begin position="399"/>
        <end position="418"/>
    </location>
</feature>
<feature type="domain" description="Xylanolytic transcriptional activator regulatory" evidence="4">
    <location>
        <begin position="52"/>
        <end position="303"/>
    </location>
</feature>
<feature type="region of interest" description="Disordered" evidence="2">
    <location>
        <begin position="470"/>
        <end position="491"/>
    </location>
</feature>